<evidence type="ECO:0008006" key="5">
    <source>
        <dbReference type="Google" id="ProtNLM"/>
    </source>
</evidence>
<feature type="compositionally biased region" description="Polar residues" evidence="2">
    <location>
        <begin position="253"/>
        <end position="263"/>
    </location>
</feature>
<protein>
    <recommendedName>
        <fullName evidence="5">PH domain-containing protein</fullName>
    </recommendedName>
</protein>
<organism evidence="3 4">
    <name type="scientific">Pyrocoelia pectoralis</name>
    <dbReference type="NCBI Taxonomy" id="417401"/>
    <lineage>
        <taxon>Eukaryota</taxon>
        <taxon>Metazoa</taxon>
        <taxon>Ecdysozoa</taxon>
        <taxon>Arthropoda</taxon>
        <taxon>Hexapoda</taxon>
        <taxon>Insecta</taxon>
        <taxon>Pterygota</taxon>
        <taxon>Neoptera</taxon>
        <taxon>Endopterygota</taxon>
        <taxon>Coleoptera</taxon>
        <taxon>Polyphaga</taxon>
        <taxon>Elateriformia</taxon>
        <taxon>Elateroidea</taxon>
        <taxon>Lampyridae</taxon>
        <taxon>Lampyrinae</taxon>
        <taxon>Pyrocoelia</taxon>
    </lineage>
</organism>
<feature type="region of interest" description="Disordered" evidence="2">
    <location>
        <begin position="138"/>
        <end position="157"/>
    </location>
</feature>
<evidence type="ECO:0000313" key="4">
    <source>
        <dbReference type="Proteomes" id="UP001329430"/>
    </source>
</evidence>
<dbReference type="SUPFAM" id="SSF50729">
    <property type="entry name" value="PH domain-like"/>
    <property type="match status" value="1"/>
</dbReference>
<dbReference type="InterPro" id="IPR036034">
    <property type="entry name" value="PDZ_sf"/>
</dbReference>
<dbReference type="SUPFAM" id="SSF50156">
    <property type="entry name" value="PDZ domain-like"/>
    <property type="match status" value="1"/>
</dbReference>
<dbReference type="GO" id="GO:0005886">
    <property type="term" value="C:plasma membrane"/>
    <property type="evidence" value="ECO:0007669"/>
    <property type="project" value="TreeGrafter"/>
</dbReference>
<dbReference type="PANTHER" id="PTHR12345:SF11">
    <property type="entry name" value="FI13065P"/>
    <property type="match status" value="1"/>
</dbReference>
<name>A0AAN7V9I5_9COLE</name>
<sequence length="496" mass="56213">MAEINTRQFGDSLFREIHKNSWLTRYSNKDPRKKKERVWTVFCVHDDVEAYLETYLDCKAAVSHKPDQFIALNDTKHVSPTICPRDQEFEFVINLTTDVVRLAAPTWELMLDWVESIRGKLYELRILSPRENLYSKLPEPRSAPLLPTRDPTSPLPLPPLAAVPLPPGVEPLQVSESSTSRSHPFLQRGMSLPERTNACSLEATSINVNNYQMGEIFRFDLSDIGDALHSNSNLNLPPGEGAHYEQVFQIRQSPGPSNRQVRVQRSNSSPRRLQPPPQPYRTLREQQVLELQKEIKHPAGVRLQIRKKDCISSIALGHAFGGVWVCGWKQKEHPMLYNFLHIGDQLINIEGVEVHSASDAHKILRSTSCGLYVNMLIKRVPYGKVLVICRELEGQSLGIVQEGNTAVIQSVLPGSLAAIHGLPSKAPTCDKLSLTNWVLTEINGRPLNLFFKENQVRDRLNSVGRDISILVQPLDLIKQLKKQLKSIRNYKDYILQ</sequence>
<evidence type="ECO:0000256" key="1">
    <source>
        <dbReference type="ARBA" id="ARBA00022737"/>
    </source>
</evidence>
<evidence type="ECO:0000256" key="2">
    <source>
        <dbReference type="SAM" id="MobiDB-lite"/>
    </source>
</evidence>
<keyword evidence="1" id="KW-0677">Repeat</keyword>
<proteinExistence type="predicted"/>
<comment type="caution">
    <text evidence="3">The sequence shown here is derived from an EMBL/GenBank/DDBJ whole genome shotgun (WGS) entry which is preliminary data.</text>
</comment>
<evidence type="ECO:0000313" key="3">
    <source>
        <dbReference type="EMBL" id="KAK5639319.1"/>
    </source>
</evidence>
<feature type="region of interest" description="Disordered" evidence="2">
    <location>
        <begin position="253"/>
        <end position="279"/>
    </location>
</feature>
<dbReference type="AlphaFoldDB" id="A0AAN7V9I5"/>
<dbReference type="GO" id="GO:0005737">
    <property type="term" value="C:cytoplasm"/>
    <property type="evidence" value="ECO:0007669"/>
    <property type="project" value="TreeGrafter"/>
</dbReference>
<accession>A0AAN7V9I5</accession>
<dbReference type="InterPro" id="IPR051230">
    <property type="entry name" value="APP-Binding"/>
</dbReference>
<gene>
    <name evidence="3" type="ORF">RI129_011811</name>
</gene>
<keyword evidence="4" id="KW-1185">Reference proteome</keyword>
<reference evidence="3 4" key="1">
    <citation type="journal article" date="2024" name="Insects">
        <title>An Improved Chromosome-Level Genome Assembly of the Firefly Pyrocoelia pectoralis.</title>
        <authorList>
            <person name="Fu X."/>
            <person name="Meyer-Rochow V.B."/>
            <person name="Ballantyne L."/>
            <person name="Zhu X."/>
        </authorList>
    </citation>
    <scope>NUCLEOTIDE SEQUENCE [LARGE SCALE GENOMIC DNA]</scope>
    <source>
        <strain evidence="3">XCY_ONT2</strain>
    </source>
</reference>
<dbReference type="EMBL" id="JAVRBK010000009">
    <property type="protein sequence ID" value="KAK5639319.1"/>
    <property type="molecule type" value="Genomic_DNA"/>
</dbReference>
<dbReference type="PANTHER" id="PTHR12345">
    <property type="entry name" value="SYNTENIN RELATED"/>
    <property type="match status" value="1"/>
</dbReference>
<dbReference type="Proteomes" id="UP001329430">
    <property type="component" value="Chromosome 9"/>
</dbReference>